<dbReference type="EMBL" id="QSSV01000019">
    <property type="protein sequence ID" value="RGM11229.1"/>
    <property type="molecule type" value="Genomic_DNA"/>
</dbReference>
<evidence type="ECO:0000313" key="1">
    <source>
        <dbReference type="EMBL" id="RGM11229.1"/>
    </source>
</evidence>
<dbReference type="Proteomes" id="UP000261223">
    <property type="component" value="Unassembled WGS sequence"/>
</dbReference>
<sequence>MSRSKKKFPAGVWCGCKSQKKGKRVASKRFRRYTKILIAQAKYDLLPKRSIEITSPWDLGGDGKRFYGYHPECEWYVRIIRK</sequence>
<accession>A0A3E4ULS1</accession>
<proteinExistence type="predicted"/>
<organism evidence="1 2">
    <name type="scientific">Bacteroides stercoris</name>
    <dbReference type="NCBI Taxonomy" id="46506"/>
    <lineage>
        <taxon>Bacteria</taxon>
        <taxon>Pseudomonadati</taxon>
        <taxon>Bacteroidota</taxon>
        <taxon>Bacteroidia</taxon>
        <taxon>Bacteroidales</taxon>
        <taxon>Bacteroidaceae</taxon>
        <taxon>Bacteroides</taxon>
    </lineage>
</organism>
<comment type="caution">
    <text evidence="1">The sequence shown here is derived from an EMBL/GenBank/DDBJ whole genome shotgun (WGS) entry which is preliminary data.</text>
</comment>
<evidence type="ECO:0000313" key="2">
    <source>
        <dbReference type="Proteomes" id="UP000261223"/>
    </source>
</evidence>
<name>A0A3E4ULS1_BACSE</name>
<dbReference type="AlphaFoldDB" id="A0A3E4ULS1"/>
<gene>
    <name evidence="1" type="ORF">DXC34_13850</name>
</gene>
<protein>
    <submittedName>
        <fullName evidence="1">Uncharacterized protein</fullName>
    </submittedName>
</protein>
<reference evidence="1 2" key="1">
    <citation type="submission" date="2018-08" db="EMBL/GenBank/DDBJ databases">
        <title>A genome reference for cultivated species of the human gut microbiota.</title>
        <authorList>
            <person name="Zou Y."/>
            <person name="Xue W."/>
            <person name="Luo G."/>
        </authorList>
    </citation>
    <scope>NUCLEOTIDE SEQUENCE [LARGE SCALE GENOMIC DNA]</scope>
    <source>
        <strain evidence="1 2">TF03-6</strain>
    </source>
</reference>